<evidence type="ECO:0000313" key="5">
    <source>
        <dbReference type="Proteomes" id="UP000479190"/>
    </source>
</evidence>
<keyword evidence="5" id="KW-1185">Reference proteome</keyword>
<feature type="repeat" description="ANK" evidence="1">
    <location>
        <begin position="448"/>
        <end position="472"/>
    </location>
</feature>
<feature type="repeat" description="ANK" evidence="1">
    <location>
        <begin position="630"/>
        <end position="658"/>
    </location>
</feature>
<dbReference type="InterPro" id="IPR008962">
    <property type="entry name" value="PapD-like_sf"/>
</dbReference>
<dbReference type="InterPro" id="IPR013783">
    <property type="entry name" value="Ig-like_fold"/>
</dbReference>
<evidence type="ECO:0000313" key="4">
    <source>
        <dbReference type="EMBL" id="CAB0029389.1"/>
    </source>
</evidence>
<evidence type="ECO:0000256" key="2">
    <source>
        <dbReference type="SAM" id="MobiDB-lite"/>
    </source>
</evidence>
<dbReference type="Pfam" id="PF00023">
    <property type="entry name" value="Ank"/>
    <property type="match status" value="1"/>
</dbReference>
<dbReference type="InterPro" id="IPR000535">
    <property type="entry name" value="MSP_dom"/>
</dbReference>
<dbReference type="PROSITE" id="PS50202">
    <property type="entry name" value="MSP"/>
    <property type="match status" value="1"/>
</dbReference>
<feature type="repeat" description="ANK" evidence="1">
    <location>
        <begin position="557"/>
        <end position="589"/>
    </location>
</feature>
<organism evidence="4 5">
    <name type="scientific">Trichogramma brassicae</name>
    <dbReference type="NCBI Taxonomy" id="86971"/>
    <lineage>
        <taxon>Eukaryota</taxon>
        <taxon>Metazoa</taxon>
        <taxon>Ecdysozoa</taxon>
        <taxon>Arthropoda</taxon>
        <taxon>Hexapoda</taxon>
        <taxon>Insecta</taxon>
        <taxon>Pterygota</taxon>
        <taxon>Neoptera</taxon>
        <taxon>Endopterygota</taxon>
        <taxon>Hymenoptera</taxon>
        <taxon>Apocrita</taxon>
        <taxon>Proctotrupomorpha</taxon>
        <taxon>Chalcidoidea</taxon>
        <taxon>Trichogrammatidae</taxon>
        <taxon>Trichogramma</taxon>
    </lineage>
</organism>
<dbReference type="Pfam" id="PF00635">
    <property type="entry name" value="Motile_Sperm"/>
    <property type="match status" value="1"/>
</dbReference>
<dbReference type="PANTHER" id="PTHR46224">
    <property type="entry name" value="ANKYRIN REPEAT FAMILY PROTEIN"/>
    <property type="match status" value="1"/>
</dbReference>
<dbReference type="Pfam" id="PF12796">
    <property type="entry name" value="Ank_2"/>
    <property type="match status" value="1"/>
</dbReference>
<feature type="compositionally biased region" description="Basic and acidic residues" evidence="2">
    <location>
        <begin position="250"/>
        <end position="266"/>
    </location>
</feature>
<dbReference type="OrthoDB" id="264603at2759"/>
<gene>
    <name evidence="4" type="ORF">TBRA_LOCUS1427</name>
</gene>
<dbReference type="SUPFAM" id="SSF49354">
    <property type="entry name" value="PapD-like"/>
    <property type="match status" value="1"/>
</dbReference>
<accession>A0A6H5I096</accession>
<feature type="region of interest" description="Disordered" evidence="2">
    <location>
        <begin position="241"/>
        <end position="279"/>
    </location>
</feature>
<dbReference type="SUPFAM" id="SSF48403">
    <property type="entry name" value="Ankyrin repeat"/>
    <property type="match status" value="1"/>
</dbReference>
<reference evidence="4 5" key="1">
    <citation type="submission" date="2020-02" db="EMBL/GenBank/DDBJ databases">
        <authorList>
            <person name="Ferguson B K."/>
        </authorList>
    </citation>
    <scope>NUCLEOTIDE SEQUENCE [LARGE SCALE GENOMIC DNA]</scope>
</reference>
<dbReference type="InterPro" id="IPR051616">
    <property type="entry name" value="Cul2-RING_E3_ligase_SR"/>
</dbReference>
<dbReference type="SMART" id="SM00248">
    <property type="entry name" value="ANK"/>
    <property type="match status" value="6"/>
</dbReference>
<evidence type="ECO:0000259" key="3">
    <source>
        <dbReference type="PROSITE" id="PS50202"/>
    </source>
</evidence>
<dbReference type="PANTHER" id="PTHR46224:SF6">
    <property type="entry name" value="ANKYRIN REPEAT FAMILY PROTEIN"/>
    <property type="match status" value="1"/>
</dbReference>
<feature type="repeat" description="ANK" evidence="1">
    <location>
        <begin position="483"/>
        <end position="515"/>
    </location>
</feature>
<feature type="domain" description="MSP" evidence="3">
    <location>
        <begin position="8"/>
        <end position="129"/>
    </location>
</feature>
<evidence type="ECO:0000256" key="1">
    <source>
        <dbReference type="PROSITE-ProRule" id="PRU00023"/>
    </source>
</evidence>
<proteinExistence type="predicted"/>
<keyword evidence="1" id="KW-0040">ANK repeat</keyword>
<feature type="compositionally biased region" description="Low complexity" evidence="2">
    <location>
        <begin position="132"/>
        <end position="151"/>
    </location>
</feature>
<dbReference type="AlphaFoldDB" id="A0A6H5I096"/>
<dbReference type="Gene3D" id="2.60.40.10">
    <property type="entry name" value="Immunoglobulins"/>
    <property type="match status" value="1"/>
</dbReference>
<protein>
    <recommendedName>
        <fullName evidence="3">MSP domain-containing protein</fullName>
    </recommendedName>
</protein>
<feature type="region of interest" description="Disordered" evidence="2">
    <location>
        <begin position="130"/>
        <end position="174"/>
    </location>
</feature>
<sequence length="857" mass="97159">MSNKPEQVLIIEPENELRFRGPFTGAPIASYMKLTNPTSDQKVYFKIKTTAPKRYCVRPNSGLIKPKEISEIAVCLQPYDFDPKEKNKHKFMVQTIVAPNDDPDEDLTEIWKDVKPDQLMDTKLKCVFENPTNNTSTSSTKSKTVNSGGKSEPLATDDKSKATGDALKSSPKPVEAEEKLLKAAQEVHQLRVEESTLRQENLMLKFCCTLRAWDFIFFQFLSYASASRTMLRQWFDFDDSSGDSFDDEGPEGHVEEQPDENDLVHDEGDDDDDAGGGAHRFRVLGESSASEDSADGEGEDDDFSRYLMDYNQKTMERMKNLRSSTNWADEGERKKLLARLYHLIYDWQGKPPNFQDVFADDEIHWLLVQAAIDADDDDAFFHAQKFIKLLSRSGFKDKPKVDEDGKPLLRRTTGLHHAGRGDDRPRVSLVRWLFKIYDRHDLNYVDDSGFSHFHVACKLGRVEVVRKLLELGQVDPNCVVPETGESPLYLAMAHERTRVVESLLRAGADPNLANKEGETPLHVATKGRCDEDDLLKTFFGIANELGRAVNVDAVDGEGRTPLRWAMLLDRRPMIEALLSNGADPNSTDAEGYTALHVICKRDEDDGMVEIVFKACEEKDVQLKVDALDGKGRTPLQMAVANFLPHTVEYLLDHGADLSSFVFPAERDFDERYEERRYEISGNFKLQLVSGALATIECLEKKGYQLVRNDATTIMKYFAKYGLNEDDSADDLQRMCNDKKFVRRAKRTKMANSGLSLHDLMQLRPEELERRLAYLDCFELVRFYDSPFIPYDCEDACADRLGMILPRKFFRRWALDSLLELTGAHALPILCGEMIVELLTSDDLCRVCLAASGYSSSC</sequence>
<dbReference type="Gene3D" id="1.25.40.20">
    <property type="entry name" value="Ankyrin repeat-containing domain"/>
    <property type="match status" value="2"/>
</dbReference>
<dbReference type="InterPro" id="IPR002110">
    <property type="entry name" value="Ankyrin_rpt"/>
</dbReference>
<name>A0A6H5I096_9HYME</name>
<dbReference type="Proteomes" id="UP000479190">
    <property type="component" value="Unassembled WGS sequence"/>
</dbReference>
<dbReference type="InterPro" id="IPR036770">
    <property type="entry name" value="Ankyrin_rpt-contain_sf"/>
</dbReference>
<dbReference type="PROSITE" id="PS50297">
    <property type="entry name" value="ANK_REP_REGION"/>
    <property type="match status" value="4"/>
</dbReference>
<dbReference type="PROSITE" id="PS50088">
    <property type="entry name" value="ANK_REPEAT"/>
    <property type="match status" value="4"/>
</dbReference>
<dbReference type="EMBL" id="CADCXV010000313">
    <property type="protein sequence ID" value="CAB0029389.1"/>
    <property type="molecule type" value="Genomic_DNA"/>
</dbReference>